<feature type="transmembrane region" description="Helical" evidence="2">
    <location>
        <begin position="334"/>
        <end position="357"/>
    </location>
</feature>
<feature type="transmembrane region" description="Helical" evidence="2">
    <location>
        <begin position="297"/>
        <end position="314"/>
    </location>
</feature>
<keyword evidence="2" id="KW-0812">Transmembrane</keyword>
<dbReference type="Proteomes" id="UP000189796">
    <property type="component" value="Chromosome I"/>
</dbReference>
<sequence length="499" mass="55554">MHLRTWLTKDGAAAHSVTITLVLIVSAIAGRQFFMDGASSVVQSFLDPLWYPQDQETPRRFFAVLWTTAPVRLIGLFFPSQIQLATFAYGVVTYCQIALPAIIIINSRLNAPTKSLLVTLFISATIFLSNFAATELLFALGLTTIFVVYSLDAERDPQAFRRLFIGFLLLASYEIVALSNIVLAIGVYTGRRSKRVSSKELALVAILVLALPFQIICHYGETTRPGHDAFHWFVFAISGIFIAALLVGAIYLKLIGENFVLRTAAPLVAFAVPLCILIVPELIGLRTREFQYAYPSRIYSAGIVALIASLPIILNRDLVEWPSRFFDWFGERPLRDLAITFLAGFYGVSIAASLDAFRYQLRLDKELSQYSGFVSVESCSFCAEPTKFGLPNLSHPPVWPAYGMAHTLMHPELPPVVTFGQGGTSDVPRELVDAFMARQLALRNISSDAAPWDGSFSEIDLSSAQKAGNRERRPDDLKTRPRSDLHISSQLRREFYRPE</sequence>
<feature type="transmembrane region" description="Helical" evidence="2">
    <location>
        <begin position="12"/>
        <end position="34"/>
    </location>
</feature>
<accession>A0A1M5IMQ1</accession>
<name>A0A1M5IMQ1_9BRAD</name>
<feature type="region of interest" description="Disordered" evidence="1">
    <location>
        <begin position="461"/>
        <end position="499"/>
    </location>
</feature>
<feature type="transmembrane region" description="Helical" evidence="2">
    <location>
        <begin position="201"/>
        <end position="220"/>
    </location>
</feature>
<protein>
    <submittedName>
        <fullName evidence="3">Uncharacterized protein</fullName>
    </submittedName>
</protein>
<proteinExistence type="predicted"/>
<evidence type="ECO:0000313" key="3">
    <source>
        <dbReference type="EMBL" id="SHG29582.1"/>
    </source>
</evidence>
<gene>
    <name evidence="3" type="ORF">SAMN05443248_1051</name>
</gene>
<feature type="transmembrane region" description="Helical" evidence="2">
    <location>
        <begin position="232"/>
        <end position="252"/>
    </location>
</feature>
<feature type="compositionally biased region" description="Basic and acidic residues" evidence="1">
    <location>
        <begin position="468"/>
        <end position="499"/>
    </location>
</feature>
<dbReference type="AlphaFoldDB" id="A0A1M5IMQ1"/>
<dbReference type="EMBL" id="LT670817">
    <property type="protein sequence ID" value="SHG29582.1"/>
    <property type="molecule type" value="Genomic_DNA"/>
</dbReference>
<feature type="transmembrane region" description="Helical" evidence="2">
    <location>
        <begin position="86"/>
        <end position="106"/>
    </location>
</feature>
<evidence type="ECO:0000313" key="4">
    <source>
        <dbReference type="Proteomes" id="UP000189796"/>
    </source>
</evidence>
<keyword evidence="2" id="KW-1133">Transmembrane helix</keyword>
<feature type="transmembrane region" description="Helical" evidence="2">
    <location>
        <begin position="163"/>
        <end position="189"/>
    </location>
</feature>
<feature type="transmembrane region" description="Helical" evidence="2">
    <location>
        <begin position="264"/>
        <end position="285"/>
    </location>
</feature>
<organism evidence="3 4">
    <name type="scientific">Bradyrhizobium erythrophlei</name>
    <dbReference type="NCBI Taxonomy" id="1437360"/>
    <lineage>
        <taxon>Bacteria</taxon>
        <taxon>Pseudomonadati</taxon>
        <taxon>Pseudomonadota</taxon>
        <taxon>Alphaproteobacteria</taxon>
        <taxon>Hyphomicrobiales</taxon>
        <taxon>Nitrobacteraceae</taxon>
        <taxon>Bradyrhizobium</taxon>
    </lineage>
</organism>
<reference evidence="3 4" key="1">
    <citation type="submission" date="2016-11" db="EMBL/GenBank/DDBJ databases">
        <authorList>
            <person name="Jaros S."/>
            <person name="Januszkiewicz K."/>
            <person name="Wedrychowicz H."/>
        </authorList>
    </citation>
    <scope>NUCLEOTIDE SEQUENCE [LARGE SCALE GENOMIC DNA]</scope>
    <source>
        <strain evidence="3 4">GAS138</strain>
    </source>
</reference>
<evidence type="ECO:0000256" key="1">
    <source>
        <dbReference type="SAM" id="MobiDB-lite"/>
    </source>
</evidence>
<keyword evidence="2" id="KW-0472">Membrane</keyword>
<feature type="transmembrane region" description="Helical" evidence="2">
    <location>
        <begin position="118"/>
        <end position="151"/>
    </location>
</feature>
<dbReference type="RefSeq" id="WP_079600294.1">
    <property type="nucleotide sequence ID" value="NZ_LT670817.1"/>
</dbReference>
<evidence type="ECO:0000256" key="2">
    <source>
        <dbReference type="SAM" id="Phobius"/>
    </source>
</evidence>